<evidence type="ECO:0000259" key="8">
    <source>
        <dbReference type="PROSITE" id="PS50119"/>
    </source>
</evidence>
<feature type="transmembrane region" description="Helical" evidence="7">
    <location>
        <begin position="288"/>
        <end position="305"/>
    </location>
</feature>
<gene>
    <name evidence="10" type="ORF">ACH5RR_017762</name>
</gene>
<evidence type="ECO:0000256" key="7">
    <source>
        <dbReference type="SAM" id="Phobius"/>
    </source>
</evidence>
<evidence type="ECO:0000256" key="1">
    <source>
        <dbReference type="ARBA" id="ARBA00022723"/>
    </source>
</evidence>
<dbReference type="GO" id="GO:0008270">
    <property type="term" value="F:zinc ion binding"/>
    <property type="evidence" value="ECO:0007669"/>
    <property type="project" value="UniProtKB-KW"/>
</dbReference>
<dbReference type="PANTHER" id="PTHR31717">
    <property type="entry name" value="ZINC FINGER PROTEIN CONSTANS-LIKE 10"/>
    <property type="match status" value="1"/>
</dbReference>
<dbReference type="PANTHER" id="PTHR31717:SF60">
    <property type="entry name" value="B-BOX TYPE ZINC FINGER FAMILY PROTEIN"/>
    <property type="match status" value="1"/>
</dbReference>
<keyword evidence="7" id="KW-1133">Transmembrane helix</keyword>
<feature type="domain" description="GRF-type" evidence="9">
    <location>
        <begin position="207"/>
        <end position="249"/>
    </location>
</feature>
<dbReference type="Pfam" id="PF00643">
    <property type="entry name" value="zf-B_box"/>
    <property type="match status" value="1"/>
</dbReference>
<keyword evidence="11" id="KW-1185">Reference proteome</keyword>
<feature type="compositionally biased region" description="Low complexity" evidence="6">
    <location>
        <begin position="128"/>
        <end position="145"/>
    </location>
</feature>
<dbReference type="InterPro" id="IPR010666">
    <property type="entry name" value="Znf_GRF"/>
</dbReference>
<feature type="coiled-coil region" evidence="5">
    <location>
        <begin position="251"/>
        <end position="285"/>
    </location>
</feature>
<dbReference type="SMART" id="SM00336">
    <property type="entry name" value="BBOX"/>
    <property type="match status" value="1"/>
</dbReference>
<evidence type="ECO:0008006" key="12">
    <source>
        <dbReference type="Google" id="ProtNLM"/>
    </source>
</evidence>
<organism evidence="10 11">
    <name type="scientific">Cinchona calisaya</name>
    <dbReference type="NCBI Taxonomy" id="153742"/>
    <lineage>
        <taxon>Eukaryota</taxon>
        <taxon>Viridiplantae</taxon>
        <taxon>Streptophyta</taxon>
        <taxon>Embryophyta</taxon>
        <taxon>Tracheophyta</taxon>
        <taxon>Spermatophyta</taxon>
        <taxon>Magnoliopsida</taxon>
        <taxon>eudicotyledons</taxon>
        <taxon>Gunneridae</taxon>
        <taxon>Pentapetalae</taxon>
        <taxon>asterids</taxon>
        <taxon>lamiids</taxon>
        <taxon>Gentianales</taxon>
        <taxon>Rubiaceae</taxon>
        <taxon>Cinchonoideae</taxon>
        <taxon>Cinchoneae</taxon>
        <taxon>Cinchona</taxon>
    </lineage>
</organism>
<proteinExistence type="predicted"/>
<evidence type="ECO:0000256" key="6">
    <source>
        <dbReference type="SAM" id="MobiDB-lite"/>
    </source>
</evidence>
<keyword evidence="7" id="KW-0472">Membrane</keyword>
<keyword evidence="3" id="KW-0862">Zinc</keyword>
<dbReference type="PROSITE" id="PS51999">
    <property type="entry name" value="ZF_GRF"/>
    <property type="match status" value="1"/>
</dbReference>
<dbReference type="CDD" id="cd19821">
    <property type="entry name" value="Bbox1_BBX-like"/>
    <property type="match status" value="1"/>
</dbReference>
<evidence type="ECO:0000256" key="4">
    <source>
        <dbReference type="PROSITE-ProRule" id="PRU00024"/>
    </source>
</evidence>
<feature type="compositionally biased region" description="Acidic residues" evidence="6">
    <location>
        <begin position="97"/>
        <end position="123"/>
    </location>
</feature>
<evidence type="ECO:0000313" key="10">
    <source>
        <dbReference type="EMBL" id="KAL3519613.1"/>
    </source>
</evidence>
<dbReference type="InterPro" id="IPR049808">
    <property type="entry name" value="CONSTANS-like_Bbox1"/>
</dbReference>
<keyword evidence="5" id="KW-0175">Coiled coil</keyword>
<evidence type="ECO:0000313" key="11">
    <source>
        <dbReference type="Proteomes" id="UP001630127"/>
    </source>
</evidence>
<dbReference type="InterPro" id="IPR000315">
    <property type="entry name" value="Znf_B-box"/>
</dbReference>
<keyword evidence="1" id="KW-0479">Metal-binding</keyword>
<feature type="compositionally biased region" description="Basic and acidic residues" evidence="6">
    <location>
        <begin position="87"/>
        <end position="96"/>
    </location>
</feature>
<protein>
    <recommendedName>
        <fullName evidence="12">Zinc finger protein</fullName>
    </recommendedName>
</protein>
<name>A0ABD2ZJV5_9GENT</name>
<evidence type="ECO:0000256" key="3">
    <source>
        <dbReference type="ARBA" id="ARBA00022833"/>
    </source>
</evidence>
<dbReference type="Pfam" id="PF06839">
    <property type="entry name" value="Zn_ribbon_GRF"/>
    <property type="match status" value="1"/>
</dbReference>
<sequence length="306" mass="34722">MKKCELCNSAAKMYCESDEASLCWDCDTRVHTANFLVAKHLRILLCHSCQSPTPWTASGPYLGHTVSVCQSCSANRRITSNNTVSSDGDHHENIEHDDSDQDDQDDDDQEEDDDEGSDDDDGDNQVVPLSSTPLPPTLISSSSCSEDSSIRSSRIGFFSNNSNQNGRFSYDSIETSRQMGDYKIMSSRTTRFRGSVEYYNVDEIVFCKCGEPCDIVTSWIELNPSRRFHGCHRYGKRGACDFFKWYDPPMCKTTNNIMAKLLRNLKDIETENKLLKLELSKAKAKRRVLWFVLGLTWLMVVVMFFG</sequence>
<comment type="caution">
    <text evidence="10">The sequence shown here is derived from an EMBL/GenBank/DDBJ whole genome shotgun (WGS) entry which is preliminary data.</text>
</comment>
<dbReference type="AlphaFoldDB" id="A0ABD2ZJV5"/>
<feature type="domain" description="B box-type" evidence="8">
    <location>
        <begin position="1"/>
        <end position="45"/>
    </location>
</feature>
<evidence type="ECO:0000256" key="2">
    <source>
        <dbReference type="ARBA" id="ARBA00022771"/>
    </source>
</evidence>
<accession>A0ABD2ZJV5</accession>
<evidence type="ECO:0000256" key="5">
    <source>
        <dbReference type="SAM" id="Coils"/>
    </source>
</evidence>
<dbReference type="Proteomes" id="UP001630127">
    <property type="component" value="Unassembled WGS sequence"/>
</dbReference>
<reference evidence="10 11" key="1">
    <citation type="submission" date="2024-11" db="EMBL/GenBank/DDBJ databases">
        <title>A near-complete genome assembly of Cinchona calisaya.</title>
        <authorList>
            <person name="Lian D.C."/>
            <person name="Zhao X.W."/>
            <person name="Wei L."/>
        </authorList>
    </citation>
    <scope>NUCLEOTIDE SEQUENCE [LARGE SCALE GENOMIC DNA]</scope>
    <source>
        <tissue evidence="10">Nenye</tissue>
    </source>
</reference>
<dbReference type="EMBL" id="JBJUIK010000008">
    <property type="protein sequence ID" value="KAL3519613.1"/>
    <property type="molecule type" value="Genomic_DNA"/>
</dbReference>
<dbReference type="PROSITE" id="PS50119">
    <property type="entry name" value="ZF_BBOX"/>
    <property type="match status" value="1"/>
</dbReference>
<feature type="region of interest" description="Disordered" evidence="6">
    <location>
        <begin position="80"/>
        <end position="145"/>
    </location>
</feature>
<keyword evidence="2 4" id="KW-0863">Zinc-finger</keyword>
<evidence type="ECO:0000259" key="9">
    <source>
        <dbReference type="PROSITE" id="PS51999"/>
    </source>
</evidence>
<keyword evidence="7" id="KW-0812">Transmembrane</keyword>